<dbReference type="Proteomes" id="UP001431181">
    <property type="component" value="Unassembled WGS sequence"/>
</dbReference>
<evidence type="ECO:0000259" key="2">
    <source>
        <dbReference type="Pfam" id="PF01266"/>
    </source>
</evidence>
<feature type="domain" description="FAD dependent oxidoreductase" evidence="2">
    <location>
        <begin position="29"/>
        <end position="380"/>
    </location>
</feature>
<reference evidence="3" key="1">
    <citation type="submission" date="2022-11" db="EMBL/GenBank/DDBJ databases">
        <title>Marinomonas sp. nov., isolated from marine algae.</title>
        <authorList>
            <person name="Choi D.G."/>
            <person name="Kim J.M."/>
            <person name="Lee J.K."/>
            <person name="Baek J.H."/>
            <person name="Jeon C.O."/>
        </authorList>
    </citation>
    <scope>NUCLEOTIDE SEQUENCE</scope>
    <source>
        <strain evidence="3">KJ51-3</strain>
    </source>
</reference>
<dbReference type="PANTHER" id="PTHR13847">
    <property type="entry name" value="SARCOSINE DEHYDROGENASE-RELATED"/>
    <property type="match status" value="1"/>
</dbReference>
<dbReference type="Pfam" id="PF01266">
    <property type="entry name" value="DAO"/>
    <property type="match status" value="1"/>
</dbReference>
<dbReference type="InterPro" id="IPR006076">
    <property type="entry name" value="FAD-dep_OxRdtase"/>
</dbReference>
<proteinExistence type="predicted"/>
<organism evidence="3 4">
    <name type="scientific">Marinomonas rhodophyticola</name>
    <dbReference type="NCBI Taxonomy" id="2992803"/>
    <lineage>
        <taxon>Bacteria</taxon>
        <taxon>Pseudomonadati</taxon>
        <taxon>Pseudomonadota</taxon>
        <taxon>Gammaproteobacteria</taxon>
        <taxon>Oceanospirillales</taxon>
        <taxon>Oceanospirillaceae</taxon>
        <taxon>Marinomonas</taxon>
    </lineage>
</organism>
<sequence>MNTHEATYYAASANQQTDYPTLHGEQEADICIIGGGFTGVSAALHLAEAGFNVSLVEANKIGWGASGRNGGQLCQGHNMSHETMVKHVGKQIADQLWQSSVDSVALVKDLIKRHNIECDLSDGVLHVASKRRHAEDFKSEVEYKHTQLAYQDVDYLNAPEVSALLGTEHFYGGELYRDGAHLHPLNFVLGMAKAATQHGATLYENTAVLSYQTGERPEVVTEQGKIRCRYLLFACNGYLGKLNHSAAKKIMPINNFIIATEPLSDDIANRINPERLAVANSQFVVDYFRLSADNRLLWGGGENYRQRFPNDIAGFVKKHMLNVYPELVNHTIDYAWGGTLAITLNRMPHIARQEANVFVAQGYSGHGVALATYAGALFAKAVQGSLEGIDAFERLPMKNFLAALYCVGQDWSLACCIIRRWTNSLKRESSSLYCFKN</sequence>
<accession>A0ABT3KFI1</accession>
<keyword evidence="1" id="KW-0560">Oxidoreductase</keyword>
<gene>
    <name evidence="3" type="ORF">ONZ52_10125</name>
</gene>
<dbReference type="RefSeq" id="WP_265218482.1">
    <property type="nucleotide sequence ID" value="NZ_JAPEUL010000007.1"/>
</dbReference>
<dbReference type="InterPro" id="IPR036188">
    <property type="entry name" value="FAD/NAD-bd_sf"/>
</dbReference>
<dbReference type="EMBL" id="JAPEUL010000007">
    <property type="protein sequence ID" value="MCW4629301.1"/>
    <property type="molecule type" value="Genomic_DNA"/>
</dbReference>
<dbReference type="Gene3D" id="3.50.50.60">
    <property type="entry name" value="FAD/NAD(P)-binding domain"/>
    <property type="match status" value="1"/>
</dbReference>
<dbReference type="PANTHER" id="PTHR13847:SF281">
    <property type="entry name" value="FAD DEPENDENT OXIDOREDUCTASE DOMAIN-CONTAINING PROTEIN"/>
    <property type="match status" value="1"/>
</dbReference>
<dbReference type="Gene3D" id="3.30.9.10">
    <property type="entry name" value="D-Amino Acid Oxidase, subunit A, domain 2"/>
    <property type="match status" value="1"/>
</dbReference>
<evidence type="ECO:0000313" key="3">
    <source>
        <dbReference type="EMBL" id="MCW4629301.1"/>
    </source>
</evidence>
<evidence type="ECO:0000313" key="4">
    <source>
        <dbReference type="Proteomes" id="UP001431181"/>
    </source>
</evidence>
<protein>
    <submittedName>
        <fullName evidence="3">FAD-binding oxidoreductase</fullName>
    </submittedName>
</protein>
<comment type="caution">
    <text evidence="3">The sequence shown here is derived from an EMBL/GenBank/DDBJ whole genome shotgun (WGS) entry which is preliminary data.</text>
</comment>
<keyword evidence="4" id="KW-1185">Reference proteome</keyword>
<name>A0ABT3KFI1_9GAMM</name>
<dbReference type="SUPFAM" id="SSF51905">
    <property type="entry name" value="FAD/NAD(P)-binding domain"/>
    <property type="match status" value="1"/>
</dbReference>
<evidence type="ECO:0000256" key="1">
    <source>
        <dbReference type="ARBA" id="ARBA00023002"/>
    </source>
</evidence>